<evidence type="ECO:0000313" key="2">
    <source>
        <dbReference type="Proteomes" id="UP001153334"/>
    </source>
</evidence>
<name>A0ACC2J755_9PEZI</name>
<dbReference type="EMBL" id="JAPESX010000099">
    <property type="protein sequence ID" value="KAJ8123303.1"/>
    <property type="molecule type" value="Genomic_DNA"/>
</dbReference>
<proteinExistence type="predicted"/>
<organism evidence="1 2">
    <name type="scientific">Nemania bipapillata</name>
    <dbReference type="NCBI Taxonomy" id="110536"/>
    <lineage>
        <taxon>Eukaryota</taxon>
        <taxon>Fungi</taxon>
        <taxon>Dikarya</taxon>
        <taxon>Ascomycota</taxon>
        <taxon>Pezizomycotina</taxon>
        <taxon>Sordariomycetes</taxon>
        <taxon>Xylariomycetidae</taxon>
        <taxon>Xylariales</taxon>
        <taxon>Xylariaceae</taxon>
        <taxon>Nemania</taxon>
    </lineage>
</organism>
<dbReference type="Proteomes" id="UP001153334">
    <property type="component" value="Unassembled WGS sequence"/>
</dbReference>
<reference evidence="1" key="1">
    <citation type="submission" date="2022-11" db="EMBL/GenBank/DDBJ databases">
        <title>Genome Sequence of Nemania bipapillata.</title>
        <authorList>
            <person name="Buettner E."/>
        </authorList>
    </citation>
    <scope>NUCLEOTIDE SEQUENCE</scope>
    <source>
        <strain evidence="1">CP14</strain>
    </source>
</reference>
<evidence type="ECO:0000313" key="1">
    <source>
        <dbReference type="EMBL" id="KAJ8123303.1"/>
    </source>
</evidence>
<comment type="caution">
    <text evidence="1">The sequence shown here is derived from an EMBL/GenBank/DDBJ whole genome shotgun (WGS) entry which is preliminary data.</text>
</comment>
<protein>
    <submittedName>
        <fullName evidence="1">Uncharacterized protein</fullName>
    </submittedName>
</protein>
<keyword evidence="2" id="KW-1185">Reference proteome</keyword>
<sequence length="206" mass="22946">MLQQIPRSMARIVILTGGTGYLGKALIQAMVRDPTIKEIHRLEVRNVSSRGELAHLDKLTLHEGDLCHPRIGLSQSAIDDLFSRAGLIIHNGADTSYMRTYESMRQSNFLTTKDLIKWSMSRMIPFHYISTAGVGSFAPGSALREVSVASTPPSLAGDTTGYTACKWASECFREKLVHRHPQWPICVHRPTVISREDARTSARWSA</sequence>
<accession>A0ACC2J755</accession>
<gene>
    <name evidence="1" type="ORF">ONZ43_g715</name>
</gene>